<keyword evidence="6" id="KW-0418">Kinase</keyword>
<dbReference type="RefSeq" id="XP_018330376.2">
    <property type="nucleotide sequence ID" value="XM_018474874.2"/>
</dbReference>
<evidence type="ECO:0000313" key="5">
    <source>
        <dbReference type="Proteomes" id="UP000192223"/>
    </source>
</evidence>
<sequence>MATTLSRTTHLENKARPFTVIVEGNIGSGKTTFLNYFKKYEDLCVLAEPIELWRECSGHNLLQYLYEDINRWGFSFQSYVMLSMLKHHLKITEHPIKMMERSIFSARYCFIEKMKMDGLLPSPSHAVLDEWFKWITASCNVSVDLIVYLRTSPEVVYERMLQRNRKEEKNVSLDYLKQLHEIHEDWLYRRSIFSCPAPVVTLNANLDQSVLKEEYKKWEPCILNKIQVSI</sequence>
<accession>A0A1W4X2M2</accession>
<dbReference type="InterPro" id="IPR050566">
    <property type="entry name" value="Deoxyribonucleoside_kinase"/>
</dbReference>
<evidence type="ECO:0000259" key="4">
    <source>
        <dbReference type="Pfam" id="PF01712"/>
    </source>
</evidence>
<dbReference type="SUPFAM" id="SSF52540">
    <property type="entry name" value="P-loop containing nucleoside triphosphate hydrolases"/>
    <property type="match status" value="1"/>
</dbReference>
<reference evidence="6" key="1">
    <citation type="submission" date="2025-08" db="UniProtKB">
        <authorList>
            <consortium name="RefSeq"/>
        </authorList>
    </citation>
    <scope>IDENTIFICATION</scope>
    <source>
        <tissue evidence="6">Entire body</tissue>
    </source>
</reference>
<dbReference type="Gene3D" id="3.40.50.300">
    <property type="entry name" value="P-loop containing nucleotide triphosphate hydrolases"/>
    <property type="match status" value="1"/>
</dbReference>
<gene>
    <name evidence="6" type="primary">LOC108740527</name>
</gene>
<feature type="binding site" evidence="3">
    <location>
        <begin position="24"/>
        <end position="32"/>
    </location>
    <ligand>
        <name>ATP</name>
        <dbReference type="ChEBI" id="CHEBI:30616"/>
    </ligand>
</feature>
<evidence type="ECO:0000256" key="1">
    <source>
        <dbReference type="ARBA" id="ARBA00007420"/>
    </source>
</evidence>
<dbReference type="AlphaFoldDB" id="A0A1W4X2M2"/>
<evidence type="ECO:0000256" key="3">
    <source>
        <dbReference type="PIRSR" id="PIRSR000705-3"/>
    </source>
</evidence>
<dbReference type="STRING" id="224129.A0A1W4X2M2"/>
<comment type="similarity">
    <text evidence="1">Belongs to the DCK/DGK family.</text>
</comment>
<keyword evidence="5" id="KW-1185">Reference proteome</keyword>
<keyword evidence="6" id="KW-0808">Transferase</keyword>
<dbReference type="FunFam" id="3.40.50.300:FF:001571">
    <property type="entry name" value="Deoxynucleoside kinase"/>
    <property type="match status" value="1"/>
</dbReference>
<protein>
    <submittedName>
        <fullName evidence="6">Deoxynucleoside kinase</fullName>
    </submittedName>
</protein>
<dbReference type="CDD" id="cd01673">
    <property type="entry name" value="dNK"/>
    <property type="match status" value="1"/>
</dbReference>
<dbReference type="FunCoup" id="A0A1W4X2M2">
    <property type="interactions" value="992"/>
</dbReference>
<dbReference type="InParanoid" id="A0A1W4X2M2"/>
<keyword evidence="3" id="KW-0067">ATP-binding</keyword>
<dbReference type="OrthoDB" id="567086at2759"/>
<dbReference type="GO" id="GO:0005739">
    <property type="term" value="C:mitochondrion"/>
    <property type="evidence" value="ECO:0007669"/>
    <property type="project" value="TreeGrafter"/>
</dbReference>
<dbReference type="PIRSF" id="PIRSF000705">
    <property type="entry name" value="DNK"/>
    <property type="match status" value="1"/>
</dbReference>
<dbReference type="GeneID" id="108740527"/>
<evidence type="ECO:0000256" key="2">
    <source>
        <dbReference type="PIRSR" id="PIRSR000705-1"/>
    </source>
</evidence>
<dbReference type="GO" id="GO:0019136">
    <property type="term" value="F:deoxynucleoside kinase activity"/>
    <property type="evidence" value="ECO:0007669"/>
    <property type="project" value="InterPro"/>
</dbReference>
<keyword evidence="3" id="KW-0547">Nucleotide-binding</keyword>
<feature type="domain" description="Deoxynucleoside kinase" evidence="4">
    <location>
        <begin position="21"/>
        <end position="207"/>
    </location>
</feature>
<feature type="binding site" evidence="3">
    <location>
        <begin position="159"/>
        <end position="163"/>
    </location>
    <ligand>
        <name>ATP</name>
        <dbReference type="ChEBI" id="CHEBI:30616"/>
    </ligand>
</feature>
<proteinExistence type="inferred from homology"/>
<dbReference type="PANTHER" id="PTHR10513">
    <property type="entry name" value="DEOXYNUCLEOSIDE KINASE"/>
    <property type="match status" value="1"/>
</dbReference>
<dbReference type="Proteomes" id="UP000192223">
    <property type="component" value="Unplaced"/>
</dbReference>
<dbReference type="PANTHER" id="PTHR10513:SF24">
    <property type="entry name" value="THYMIDINE KINASE 2, MITOCHONDRIAL"/>
    <property type="match status" value="1"/>
</dbReference>
<organism evidence="5 6">
    <name type="scientific">Agrilus planipennis</name>
    <name type="common">Emerald ash borer</name>
    <name type="synonym">Agrilus marcopoli</name>
    <dbReference type="NCBI Taxonomy" id="224129"/>
    <lineage>
        <taxon>Eukaryota</taxon>
        <taxon>Metazoa</taxon>
        <taxon>Ecdysozoa</taxon>
        <taxon>Arthropoda</taxon>
        <taxon>Hexapoda</taxon>
        <taxon>Insecta</taxon>
        <taxon>Pterygota</taxon>
        <taxon>Neoptera</taxon>
        <taxon>Endopterygota</taxon>
        <taxon>Coleoptera</taxon>
        <taxon>Polyphaga</taxon>
        <taxon>Elateriformia</taxon>
        <taxon>Buprestoidea</taxon>
        <taxon>Buprestidae</taxon>
        <taxon>Agrilinae</taxon>
        <taxon>Agrilus</taxon>
    </lineage>
</organism>
<dbReference type="InterPro" id="IPR027417">
    <property type="entry name" value="P-loop_NTPase"/>
</dbReference>
<dbReference type="InterPro" id="IPR031314">
    <property type="entry name" value="DNK_dom"/>
</dbReference>
<feature type="active site" description="Proton acceptor" evidence="2">
    <location>
        <position position="100"/>
    </location>
</feature>
<dbReference type="GO" id="GO:0005524">
    <property type="term" value="F:ATP binding"/>
    <property type="evidence" value="ECO:0007669"/>
    <property type="project" value="UniProtKB-KW"/>
</dbReference>
<dbReference type="Pfam" id="PF01712">
    <property type="entry name" value="dNK"/>
    <property type="match status" value="1"/>
</dbReference>
<name>A0A1W4X2M2_AGRPL</name>
<dbReference type="InterPro" id="IPR002624">
    <property type="entry name" value="DCK/DGK"/>
</dbReference>
<evidence type="ECO:0000313" key="6">
    <source>
        <dbReference type="RefSeq" id="XP_018330376.2"/>
    </source>
</evidence>
<dbReference type="KEGG" id="apln:108740527"/>